<dbReference type="Pfam" id="PF02234">
    <property type="entry name" value="CDI"/>
    <property type="match status" value="1"/>
</dbReference>
<dbReference type="GO" id="GO:0051726">
    <property type="term" value="P:regulation of cell cycle"/>
    <property type="evidence" value="ECO:0007669"/>
    <property type="project" value="InterPro"/>
</dbReference>
<evidence type="ECO:0000256" key="2">
    <source>
        <dbReference type="ARBA" id="ARBA00023013"/>
    </source>
</evidence>
<feature type="region of interest" description="Disordered" evidence="3">
    <location>
        <begin position="70"/>
        <end position="137"/>
    </location>
</feature>
<feature type="compositionally biased region" description="Basic and acidic residues" evidence="3">
    <location>
        <begin position="101"/>
        <end position="131"/>
    </location>
</feature>
<dbReference type="GO" id="GO:0005634">
    <property type="term" value="C:nucleus"/>
    <property type="evidence" value="ECO:0007669"/>
    <property type="project" value="InterPro"/>
</dbReference>
<name>A0A0P4WGH8_SCYOL</name>
<comment type="similarity">
    <text evidence="1">Belongs to the CDI family.</text>
</comment>
<dbReference type="Gene3D" id="4.10.365.10">
    <property type="entry name" value="p27"/>
    <property type="match status" value="1"/>
</dbReference>
<evidence type="ECO:0000256" key="3">
    <source>
        <dbReference type="SAM" id="MobiDB-lite"/>
    </source>
</evidence>
<dbReference type="GO" id="GO:0004861">
    <property type="term" value="F:cyclin-dependent protein serine/threonine kinase inhibitor activity"/>
    <property type="evidence" value="ECO:0007669"/>
    <property type="project" value="InterPro"/>
</dbReference>
<accession>A0A0P4WGH8</accession>
<keyword evidence="2" id="KW-0649">Protein kinase inhibitor</keyword>
<sequence length="137" mass="15558">MAVLQSLKRVRTGWLNKRSSARRTITFGKDSNSQDNVKIAERLSSISAQNCKRKWNFDVNKGVPVSGGRFSWAPLAPPPDLTPVATPGDLKLTSTTAGHGSEVKEGQEGREKRREEEERKESWRKQQERRKEVGRKR</sequence>
<evidence type="ECO:0000313" key="5">
    <source>
        <dbReference type="EMBL" id="JAI67921.1"/>
    </source>
</evidence>
<protein>
    <recommendedName>
        <fullName evidence="4">Cyclin-dependent kinase inhibitor domain-containing protein</fullName>
    </recommendedName>
</protein>
<dbReference type="EMBL" id="GDRN01009486">
    <property type="protein sequence ID" value="JAI67921.1"/>
    <property type="molecule type" value="Transcribed_RNA"/>
</dbReference>
<evidence type="ECO:0000256" key="1">
    <source>
        <dbReference type="ARBA" id="ARBA00006726"/>
    </source>
</evidence>
<dbReference type="InterPro" id="IPR044898">
    <property type="entry name" value="CDI_dom_sf"/>
</dbReference>
<reference evidence="5" key="1">
    <citation type="submission" date="2015-09" db="EMBL/GenBank/DDBJ databases">
        <title>Scylla olivacea transcriptome.</title>
        <authorList>
            <person name="Ikhwanuddin M."/>
        </authorList>
    </citation>
    <scope>NUCLEOTIDE SEQUENCE</scope>
</reference>
<proteinExistence type="inferred from homology"/>
<organism evidence="5">
    <name type="scientific">Scylla olivacea</name>
    <name type="common">Orange mud crab</name>
    <name type="synonym">Cancer olivacea</name>
    <dbReference type="NCBI Taxonomy" id="85551"/>
    <lineage>
        <taxon>Eukaryota</taxon>
        <taxon>Metazoa</taxon>
        <taxon>Ecdysozoa</taxon>
        <taxon>Arthropoda</taxon>
        <taxon>Crustacea</taxon>
        <taxon>Multicrustacea</taxon>
        <taxon>Malacostraca</taxon>
        <taxon>Eumalacostraca</taxon>
        <taxon>Eucarida</taxon>
        <taxon>Decapoda</taxon>
        <taxon>Pleocyemata</taxon>
        <taxon>Brachyura</taxon>
        <taxon>Eubrachyura</taxon>
        <taxon>Portunoidea</taxon>
        <taxon>Portunidae</taxon>
        <taxon>Portuninae</taxon>
        <taxon>Scylla</taxon>
    </lineage>
</organism>
<dbReference type="InterPro" id="IPR003175">
    <property type="entry name" value="CDI_dom"/>
</dbReference>
<dbReference type="AlphaFoldDB" id="A0A0P4WGH8"/>
<feature type="domain" description="Cyclin-dependent kinase inhibitor" evidence="4">
    <location>
        <begin position="38"/>
        <end position="74"/>
    </location>
</feature>
<evidence type="ECO:0000259" key="4">
    <source>
        <dbReference type="Pfam" id="PF02234"/>
    </source>
</evidence>